<gene>
    <name evidence="1" type="ORF">LMG18096_00670</name>
</gene>
<protein>
    <submittedName>
        <fullName evidence="1">Uncharacterized protein</fullName>
    </submittedName>
</protein>
<organism evidence="1 2">
    <name type="scientific">Ralstonia holmesii</name>
    <dbReference type="NCBI Taxonomy" id="3058602"/>
    <lineage>
        <taxon>Bacteria</taxon>
        <taxon>Pseudomonadati</taxon>
        <taxon>Pseudomonadota</taxon>
        <taxon>Betaproteobacteria</taxon>
        <taxon>Burkholderiales</taxon>
        <taxon>Burkholderiaceae</taxon>
        <taxon>Ralstonia</taxon>
    </lineage>
</organism>
<dbReference type="EMBL" id="CATZAT010000001">
    <property type="protein sequence ID" value="CAJ0777461.1"/>
    <property type="molecule type" value="Genomic_DNA"/>
</dbReference>
<evidence type="ECO:0000313" key="1">
    <source>
        <dbReference type="EMBL" id="CAJ0777461.1"/>
    </source>
</evidence>
<comment type="caution">
    <text evidence="1">The sequence shown here is derived from an EMBL/GenBank/DDBJ whole genome shotgun (WGS) entry which is preliminary data.</text>
</comment>
<reference evidence="1 2" key="1">
    <citation type="submission" date="2023-07" db="EMBL/GenBank/DDBJ databases">
        <authorList>
            <person name="Peeters C."/>
        </authorList>
    </citation>
    <scope>NUCLEOTIDE SEQUENCE [LARGE SCALE GENOMIC DNA]</scope>
    <source>
        <strain evidence="1 2">LMG 18096</strain>
    </source>
</reference>
<keyword evidence="2" id="KW-1185">Reference proteome</keyword>
<dbReference type="AlphaFoldDB" id="A0ABC8Q8J0"/>
<name>A0ABC8Q8J0_9RALS</name>
<accession>A0ABC8Q8J0</accession>
<sequence length="211" mass="22936">MRLNANRFHYNATTRVTGCGTRSPGWIFRRTGCYGVGRCAEGTRATGALAKTAAHAGFFLNYPILGIGLNGDHCLSFNCAELPRSKRILEATGYRYPVAFSIGICPVGRSAPKTADAMTAGSQRLRSRVAATVLRAPHRTHGYDASCRLPRRFAAGSPTDYPQVACDRNCKQNARALRQPSAGTMPQLHRAPEGWSLSRASCNRRVHSLSI</sequence>
<dbReference type="Proteomes" id="UP001189663">
    <property type="component" value="Unassembled WGS sequence"/>
</dbReference>
<evidence type="ECO:0000313" key="2">
    <source>
        <dbReference type="Proteomes" id="UP001189663"/>
    </source>
</evidence>
<proteinExistence type="predicted"/>